<proteinExistence type="predicted"/>
<evidence type="ECO:0000313" key="1">
    <source>
        <dbReference type="EMBL" id="KAH8015287.1"/>
    </source>
</evidence>
<organism evidence="1 2">
    <name type="scientific">Sphaerodactylus townsendi</name>
    <dbReference type="NCBI Taxonomy" id="933632"/>
    <lineage>
        <taxon>Eukaryota</taxon>
        <taxon>Metazoa</taxon>
        <taxon>Chordata</taxon>
        <taxon>Craniata</taxon>
        <taxon>Vertebrata</taxon>
        <taxon>Euteleostomi</taxon>
        <taxon>Lepidosauria</taxon>
        <taxon>Squamata</taxon>
        <taxon>Bifurcata</taxon>
        <taxon>Gekkota</taxon>
        <taxon>Sphaerodactylidae</taxon>
        <taxon>Sphaerodactylus</taxon>
    </lineage>
</organism>
<comment type="caution">
    <text evidence="1">The sequence shown here is derived from an EMBL/GenBank/DDBJ whole genome shotgun (WGS) entry which is preliminary data.</text>
</comment>
<accession>A0ACB8G726</accession>
<gene>
    <name evidence="1" type="ORF">K3G42_001827</name>
</gene>
<name>A0ACB8G726_9SAUR</name>
<keyword evidence="2" id="KW-1185">Reference proteome</keyword>
<dbReference type="EMBL" id="CM037614">
    <property type="protein sequence ID" value="KAH8015287.1"/>
    <property type="molecule type" value="Genomic_DNA"/>
</dbReference>
<evidence type="ECO:0000313" key="2">
    <source>
        <dbReference type="Proteomes" id="UP000827872"/>
    </source>
</evidence>
<sequence>MIELQNIHNSDFYEPYYCRYIIGYNPHYRIRRYGSPGYGTENYNPYEPYTYLFRFRSIVYKPHDRSSPSRSWDTAYYPPSCSLLSNYGTSCHSPQDYCYDSRRYIPQDHSYHSGTSCYKPRGYSYLSGPGTGYEPPCSYGYCSSYGSANEPCGFDPIPVGRSGYAYRRRYSCRPICGEPSQYGSRIYYPPSYWMLQNRELFDPPEFQEVQM</sequence>
<reference evidence="1" key="1">
    <citation type="submission" date="2021-08" db="EMBL/GenBank/DDBJ databases">
        <title>The first chromosome-level gecko genome reveals the dynamic sex chromosomes of Neotropical dwarf geckos (Sphaerodactylidae: Sphaerodactylus).</title>
        <authorList>
            <person name="Pinto B.J."/>
            <person name="Keating S.E."/>
            <person name="Gamble T."/>
        </authorList>
    </citation>
    <scope>NUCLEOTIDE SEQUENCE</scope>
    <source>
        <strain evidence="1">TG3544</strain>
    </source>
</reference>
<dbReference type="Proteomes" id="UP000827872">
    <property type="component" value="Linkage Group LG01"/>
</dbReference>
<protein>
    <submittedName>
        <fullName evidence="1">Uncharacterized protein</fullName>
    </submittedName>
</protein>